<keyword evidence="4" id="KW-1185">Reference proteome</keyword>
<dbReference type="InterPro" id="IPR009737">
    <property type="entry name" value="Aim32/Apd1-like"/>
</dbReference>
<dbReference type="InterPro" id="IPR036249">
    <property type="entry name" value="Thioredoxin-like_sf"/>
</dbReference>
<dbReference type="RefSeq" id="XP_033651774.1">
    <property type="nucleotide sequence ID" value="XM_033797095.1"/>
</dbReference>
<evidence type="ECO:0000256" key="2">
    <source>
        <dbReference type="ARBA" id="ARBA00040895"/>
    </source>
</evidence>
<reference evidence="3" key="1">
    <citation type="journal article" date="2020" name="Stud. Mycol.">
        <title>101 Dothideomycetes genomes: a test case for predicting lifestyles and emergence of pathogens.</title>
        <authorList>
            <person name="Haridas S."/>
            <person name="Albert R."/>
            <person name="Binder M."/>
            <person name="Bloem J."/>
            <person name="Labutti K."/>
            <person name="Salamov A."/>
            <person name="Andreopoulos B."/>
            <person name="Baker S."/>
            <person name="Barry K."/>
            <person name="Bills G."/>
            <person name="Bluhm B."/>
            <person name="Cannon C."/>
            <person name="Castanera R."/>
            <person name="Culley D."/>
            <person name="Daum C."/>
            <person name="Ezra D."/>
            <person name="Gonzalez J."/>
            <person name="Henrissat B."/>
            <person name="Kuo A."/>
            <person name="Liang C."/>
            <person name="Lipzen A."/>
            <person name="Lutzoni F."/>
            <person name="Magnuson J."/>
            <person name="Mondo S."/>
            <person name="Nolan M."/>
            <person name="Ohm R."/>
            <person name="Pangilinan J."/>
            <person name="Park H.-J."/>
            <person name="Ramirez L."/>
            <person name="Alfaro M."/>
            <person name="Sun H."/>
            <person name="Tritt A."/>
            <person name="Yoshinaga Y."/>
            <person name="Zwiers L.-H."/>
            <person name="Turgeon B."/>
            <person name="Goodwin S."/>
            <person name="Spatafora J."/>
            <person name="Crous P."/>
            <person name="Grigoriev I."/>
        </authorList>
    </citation>
    <scope>NUCLEOTIDE SEQUENCE</scope>
    <source>
        <strain evidence="3">CBS 379.55</strain>
    </source>
</reference>
<dbReference type="Gene3D" id="3.40.30.10">
    <property type="entry name" value="Glutaredoxin"/>
    <property type="match status" value="1"/>
</dbReference>
<dbReference type="EMBL" id="ML986504">
    <property type="protein sequence ID" value="KAF2274235.1"/>
    <property type="molecule type" value="Genomic_DNA"/>
</dbReference>
<dbReference type="Proteomes" id="UP000800097">
    <property type="component" value="Unassembled WGS sequence"/>
</dbReference>
<name>A0A6A6JD90_WESOR</name>
<comment type="similarity">
    <text evidence="1">Belongs to the AIM32 family.</text>
</comment>
<evidence type="ECO:0000313" key="3">
    <source>
        <dbReference type="EMBL" id="KAF2274235.1"/>
    </source>
</evidence>
<dbReference type="PANTHER" id="PTHR31902:SF7">
    <property type="entry name" value="ALTERED INHERITANCE OF MITOCHONDRIA PROTEIN 32"/>
    <property type="match status" value="1"/>
</dbReference>
<dbReference type="SUPFAM" id="SSF52833">
    <property type="entry name" value="Thioredoxin-like"/>
    <property type="match status" value="1"/>
</dbReference>
<sequence>MSFPLCTSRRFLPSLFHYSRPFSASALRRTSHSPSIPHVPSCPSPTCACARMPPDLDIDRKSPLLHTMAPYTEQVVICTGKDDWSSRIEDEQSDSGDFLRGIKGIIGRGGQAFDPFNNILTTLSSLPASPIPPTTSALLFPSFLRISSIPNTPPSYNAFASAYLKARHLHPAHSALSPAQRKPLLRDDSLAKDLPPAIPIENLTVLICGHAARDKRCGTLGPILRSQFEKELDRRGVDAQVGLISHIGGHKYAGNVILYVPPSLTGNALAGLGIWYGRVEPASVEGIVEETVKRGRVIEELFRGGITRDGGSLGRILEEQIRIEKGEDGGLRLRPRARA</sequence>
<dbReference type="PANTHER" id="PTHR31902">
    <property type="entry name" value="ACTIN PATCHES DISTAL PROTEIN 1"/>
    <property type="match status" value="1"/>
</dbReference>
<organism evidence="3 4">
    <name type="scientific">Westerdykella ornata</name>
    <dbReference type="NCBI Taxonomy" id="318751"/>
    <lineage>
        <taxon>Eukaryota</taxon>
        <taxon>Fungi</taxon>
        <taxon>Dikarya</taxon>
        <taxon>Ascomycota</taxon>
        <taxon>Pezizomycotina</taxon>
        <taxon>Dothideomycetes</taxon>
        <taxon>Pleosporomycetidae</taxon>
        <taxon>Pleosporales</taxon>
        <taxon>Sporormiaceae</taxon>
        <taxon>Westerdykella</taxon>
    </lineage>
</organism>
<proteinExistence type="inferred from homology"/>
<evidence type="ECO:0000256" key="1">
    <source>
        <dbReference type="ARBA" id="ARBA00038208"/>
    </source>
</evidence>
<dbReference type="GeneID" id="54550270"/>
<evidence type="ECO:0000313" key="4">
    <source>
        <dbReference type="Proteomes" id="UP000800097"/>
    </source>
</evidence>
<gene>
    <name evidence="3" type="ORF">EI97DRAFT_422724</name>
</gene>
<dbReference type="OrthoDB" id="10253744at2759"/>
<dbReference type="Pfam" id="PF06999">
    <property type="entry name" value="Suc_Fer-like"/>
    <property type="match status" value="1"/>
</dbReference>
<dbReference type="AlphaFoldDB" id="A0A6A6JD90"/>
<protein>
    <recommendedName>
        <fullName evidence="2">Altered inheritance of mitochondria protein 32</fullName>
    </recommendedName>
</protein>
<dbReference type="CDD" id="cd03062">
    <property type="entry name" value="TRX_Fd_Sucrase"/>
    <property type="match status" value="1"/>
</dbReference>
<accession>A0A6A6JD90</accession>